<dbReference type="AlphaFoldDB" id="A0A3M7T0S7"/>
<reference evidence="1 2" key="1">
    <citation type="journal article" date="2018" name="Sci. Rep.">
        <title>Genomic signatures of local adaptation to the degree of environmental predictability in rotifers.</title>
        <authorList>
            <person name="Franch-Gras L."/>
            <person name="Hahn C."/>
            <person name="Garcia-Roger E.M."/>
            <person name="Carmona M.J."/>
            <person name="Serra M."/>
            <person name="Gomez A."/>
        </authorList>
    </citation>
    <scope>NUCLEOTIDE SEQUENCE [LARGE SCALE GENOMIC DNA]</scope>
    <source>
        <strain evidence="1">HYR1</strain>
    </source>
</reference>
<dbReference type="EMBL" id="REGN01000480">
    <property type="protein sequence ID" value="RNA41592.1"/>
    <property type="molecule type" value="Genomic_DNA"/>
</dbReference>
<accession>A0A3M7T0S7</accession>
<dbReference type="Proteomes" id="UP000276133">
    <property type="component" value="Unassembled WGS sequence"/>
</dbReference>
<keyword evidence="2" id="KW-1185">Reference proteome</keyword>
<organism evidence="1 2">
    <name type="scientific">Brachionus plicatilis</name>
    <name type="common">Marine rotifer</name>
    <name type="synonym">Brachionus muelleri</name>
    <dbReference type="NCBI Taxonomy" id="10195"/>
    <lineage>
        <taxon>Eukaryota</taxon>
        <taxon>Metazoa</taxon>
        <taxon>Spiralia</taxon>
        <taxon>Gnathifera</taxon>
        <taxon>Rotifera</taxon>
        <taxon>Eurotatoria</taxon>
        <taxon>Monogononta</taxon>
        <taxon>Pseudotrocha</taxon>
        <taxon>Ploima</taxon>
        <taxon>Brachionidae</taxon>
        <taxon>Brachionus</taxon>
    </lineage>
</organism>
<name>A0A3M7T0S7_BRAPC</name>
<proteinExistence type="predicted"/>
<evidence type="ECO:0000313" key="1">
    <source>
        <dbReference type="EMBL" id="RNA41592.1"/>
    </source>
</evidence>
<comment type="caution">
    <text evidence="1">The sequence shown here is derived from an EMBL/GenBank/DDBJ whole genome shotgun (WGS) entry which is preliminary data.</text>
</comment>
<gene>
    <name evidence="1" type="ORF">BpHYR1_003478</name>
</gene>
<protein>
    <submittedName>
        <fullName evidence="1">Uncharacterized protein</fullName>
    </submittedName>
</protein>
<evidence type="ECO:0000313" key="2">
    <source>
        <dbReference type="Proteomes" id="UP000276133"/>
    </source>
</evidence>
<sequence length="98" mass="11884">MMNKYAWDIFDHLLSEPIYLKIVKIDYFVIHEKNQNIKQIGEIFLISYQKWSQKKPNFLSTQNNTLKINLILFIIHHVEVNFVFNIYLLKLKNISQTR</sequence>